<evidence type="ECO:0008006" key="4">
    <source>
        <dbReference type="Google" id="ProtNLM"/>
    </source>
</evidence>
<comment type="caution">
    <text evidence="2">The sequence shown here is derived from an EMBL/GenBank/DDBJ whole genome shotgun (WGS) entry which is preliminary data.</text>
</comment>
<dbReference type="EMBL" id="VLJT01000016">
    <property type="protein sequence ID" value="TWH17587.1"/>
    <property type="molecule type" value="Genomic_DNA"/>
</dbReference>
<evidence type="ECO:0000313" key="2">
    <source>
        <dbReference type="EMBL" id="TWH17587.1"/>
    </source>
</evidence>
<dbReference type="AlphaFoldDB" id="A0A562E711"/>
<organism evidence="2 3">
    <name type="scientific">Rhodococcus rhodochrous J45</name>
    <dbReference type="NCBI Taxonomy" id="935266"/>
    <lineage>
        <taxon>Bacteria</taxon>
        <taxon>Bacillati</taxon>
        <taxon>Actinomycetota</taxon>
        <taxon>Actinomycetes</taxon>
        <taxon>Mycobacteriales</taxon>
        <taxon>Nocardiaceae</taxon>
        <taxon>Rhodococcus</taxon>
    </lineage>
</organism>
<evidence type="ECO:0000256" key="1">
    <source>
        <dbReference type="SAM" id="SignalP"/>
    </source>
</evidence>
<feature type="signal peptide" evidence="1">
    <location>
        <begin position="1"/>
        <end position="35"/>
    </location>
</feature>
<protein>
    <recommendedName>
        <fullName evidence="4">Secreted protein</fullName>
    </recommendedName>
</protein>
<accession>A0A562E711</accession>
<keyword evidence="1" id="KW-0732">Signal</keyword>
<sequence length="160" mass="16940">MNTARSVTGRRFRRTFAVGGMSLALLAVLPGTASAHHQEFVPLPTTYSLGRDHSVPCSGQLTGHVFAPHDRPGTILIDLSWSTFFGGSCTITAFVNHWGSKRNGVRALELTSAPGEPGHAPSGQISIDIGSGDAGMTVTTDGLNTTYLDPARFTTRFTVP</sequence>
<gene>
    <name evidence="2" type="ORF">L618_001900000050</name>
</gene>
<dbReference type="Proteomes" id="UP000317573">
    <property type="component" value="Unassembled WGS sequence"/>
</dbReference>
<proteinExistence type="predicted"/>
<feature type="chain" id="PRO_5021899688" description="Secreted protein" evidence="1">
    <location>
        <begin position="36"/>
        <end position="160"/>
    </location>
</feature>
<evidence type="ECO:0000313" key="3">
    <source>
        <dbReference type="Proteomes" id="UP000317573"/>
    </source>
</evidence>
<name>A0A562E711_RHORH</name>
<reference evidence="2 3" key="1">
    <citation type="submission" date="2019-07" db="EMBL/GenBank/DDBJ databases">
        <title>Genome sequencing of lignin-degrading bacterial isolates.</title>
        <authorList>
            <person name="Gladden J."/>
        </authorList>
    </citation>
    <scope>NUCLEOTIDE SEQUENCE [LARGE SCALE GENOMIC DNA]</scope>
    <source>
        <strain evidence="2 3">J45</strain>
    </source>
</reference>